<reference evidence="8 9" key="1">
    <citation type="submission" date="2014-11" db="EMBL/GenBank/DDBJ databases">
        <authorList>
            <person name="Zhu J."/>
            <person name="Qi W."/>
            <person name="Song R."/>
        </authorList>
    </citation>
    <scope>NUCLEOTIDE SEQUENCE [LARGE SCALE GENOMIC DNA]</scope>
</reference>
<sequence length="515" mass="56787">MTAEIMRELCALYHGSGGDTTDSDPSAQDNQMALAAIGRRVGVGVSLPFRERAMVMVLGNISAGKSTLINWLIGEPIQKTGMGIETRHFAIVTKGVRTSSELAGVSTVELFPQLRHIADKHPGFTDALICRTCPSESLSLVDFIDTPGLTDGDVDYGYDIDGVLDELAHQVDLILVMLDPVTQALNKRTLSVVQRIHKSVPNKDKLRFLLSKVDEMPTEEERIKVLCQTTQMLTSKIDTGYAFDLMPIYIPGAKDSTYLLSSHMSPNSSPLTVTTKSSFNDDQPTTQYAATASGAYTSQIANRIQDLHSEIMHTIDRRVQTALHSCKQDTETMIHKTKEQQSADKARRAYNKRANVTDRYYVFAYVACALLLSVVAICTSASLQDMCIRMLPSSRVYIEQMNTIGTHMQTVAHLESGLKLVFAAIALISFLAHLLSSRQKVLTVSEISVLEEYLSFLYGCKVKCAQLTKAYTHRQQEQDSTQHNAMSAQQQPIVNNPAASASQQVTPARVMDAWA</sequence>
<feature type="domain" description="Dynamin N-terminal" evidence="7">
    <location>
        <begin position="55"/>
        <end position="197"/>
    </location>
</feature>
<keyword evidence="5 6" id="KW-0472">Membrane</keyword>
<dbReference type="InterPro" id="IPR027417">
    <property type="entry name" value="P-loop_NTPase"/>
</dbReference>
<dbReference type="Pfam" id="PF00350">
    <property type="entry name" value="Dynamin_N"/>
    <property type="match status" value="1"/>
</dbReference>
<dbReference type="InParanoid" id="A0A0G4E9W7"/>
<evidence type="ECO:0000256" key="6">
    <source>
        <dbReference type="SAM" id="Phobius"/>
    </source>
</evidence>
<accession>A0A0G4E9W7</accession>
<dbReference type="PANTHER" id="PTHR10465">
    <property type="entry name" value="TRANSMEMBRANE GTPASE FZO1"/>
    <property type="match status" value="1"/>
</dbReference>
<dbReference type="PANTHER" id="PTHR10465:SF4">
    <property type="entry name" value="DYNAMIN N-TERMINAL DOMAIN-CONTAINING PROTEIN"/>
    <property type="match status" value="1"/>
</dbReference>
<evidence type="ECO:0000256" key="2">
    <source>
        <dbReference type="ARBA" id="ARBA00022741"/>
    </source>
</evidence>
<feature type="transmembrane region" description="Helical" evidence="6">
    <location>
        <begin position="360"/>
        <end position="383"/>
    </location>
</feature>
<feature type="transmembrane region" description="Helical" evidence="6">
    <location>
        <begin position="417"/>
        <end position="435"/>
    </location>
</feature>
<keyword evidence="4" id="KW-0342">GTP-binding</keyword>
<evidence type="ECO:0000256" key="1">
    <source>
        <dbReference type="ARBA" id="ARBA00004370"/>
    </source>
</evidence>
<gene>
    <name evidence="8" type="ORF">Vbra_1930</name>
</gene>
<organism evidence="8 9">
    <name type="scientific">Vitrella brassicaformis (strain CCMP3155)</name>
    <dbReference type="NCBI Taxonomy" id="1169540"/>
    <lineage>
        <taxon>Eukaryota</taxon>
        <taxon>Sar</taxon>
        <taxon>Alveolata</taxon>
        <taxon>Colpodellida</taxon>
        <taxon>Vitrellaceae</taxon>
        <taxon>Vitrella</taxon>
    </lineage>
</organism>
<keyword evidence="6" id="KW-1133">Transmembrane helix</keyword>
<dbReference type="SUPFAM" id="SSF52540">
    <property type="entry name" value="P-loop containing nucleoside triphosphate hydrolases"/>
    <property type="match status" value="1"/>
</dbReference>
<evidence type="ECO:0000313" key="9">
    <source>
        <dbReference type="Proteomes" id="UP000041254"/>
    </source>
</evidence>
<dbReference type="AlphaFoldDB" id="A0A0G4E9W7"/>
<evidence type="ECO:0000256" key="4">
    <source>
        <dbReference type="ARBA" id="ARBA00023134"/>
    </source>
</evidence>
<evidence type="ECO:0000313" key="8">
    <source>
        <dbReference type="EMBL" id="CEL92720.1"/>
    </source>
</evidence>
<dbReference type="STRING" id="1169540.A0A0G4E9W7"/>
<dbReference type="GO" id="GO:0007005">
    <property type="term" value="P:mitochondrion organization"/>
    <property type="evidence" value="ECO:0007669"/>
    <property type="project" value="UniProtKB-ARBA"/>
</dbReference>
<keyword evidence="3" id="KW-0378">Hydrolase</keyword>
<name>A0A0G4E9W7_VITBC</name>
<evidence type="ECO:0000256" key="5">
    <source>
        <dbReference type="ARBA" id="ARBA00023136"/>
    </source>
</evidence>
<keyword evidence="2" id="KW-0547">Nucleotide-binding</keyword>
<dbReference type="InterPro" id="IPR027094">
    <property type="entry name" value="Mitofusin_fam"/>
</dbReference>
<evidence type="ECO:0000259" key="7">
    <source>
        <dbReference type="Pfam" id="PF00350"/>
    </source>
</evidence>
<dbReference type="GO" id="GO:0005525">
    <property type="term" value="F:GTP binding"/>
    <property type="evidence" value="ECO:0007669"/>
    <property type="project" value="UniProtKB-KW"/>
</dbReference>
<comment type="subcellular location">
    <subcellularLocation>
        <location evidence="1">Membrane</location>
    </subcellularLocation>
</comment>
<evidence type="ECO:0000256" key="3">
    <source>
        <dbReference type="ARBA" id="ARBA00022801"/>
    </source>
</evidence>
<dbReference type="EMBL" id="CDMY01000104">
    <property type="protein sequence ID" value="CEL92720.1"/>
    <property type="molecule type" value="Genomic_DNA"/>
</dbReference>
<proteinExistence type="predicted"/>
<dbReference type="VEuPathDB" id="CryptoDB:Vbra_1930"/>
<dbReference type="PhylomeDB" id="A0A0G4E9W7"/>
<dbReference type="Gene3D" id="3.40.50.300">
    <property type="entry name" value="P-loop containing nucleotide triphosphate hydrolases"/>
    <property type="match status" value="1"/>
</dbReference>
<protein>
    <recommendedName>
        <fullName evidence="7">Dynamin N-terminal domain-containing protein</fullName>
    </recommendedName>
</protein>
<dbReference type="OrthoDB" id="1716625at2759"/>
<dbReference type="Proteomes" id="UP000041254">
    <property type="component" value="Unassembled WGS sequence"/>
</dbReference>
<dbReference type="GO" id="GO:0003924">
    <property type="term" value="F:GTPase activity"/>
    <property type="evidence" value="ECO:0007669"/>
    <property type="project" value="InterPro"/>
</dbReference>
<keyword evidence="6" id="KW-0812">Transmembrane</keyword>
<dbReference type="InterPro" id="IPR045063">
    <property type="entry name" value="Dynamin_N"/>
</dbReference>
<keyword evidence="9" id="KW-1185">Reference proteome</keyword>
<dbReference type="GO" id="GO:0016020">
    <property type="term" value="C:membrane"/>
    <property type="evidence" value="ECO:0007669"/>
    <property type="project" value="UniProtKB-SubCell"/>
</dbReference>